<dbReference type="EMBL" id="LIZT01000058">
    <property type="protein sequence ID" value="KPJ49448.1"/>
    <property type="molecule type" value="Genomic_DNA"/>
</dbReference>
<dbReference type="GO" id="GO:0016491">
    <property type="term" value="F:oxidoreductase activity"/>
    <property type="evidence" value="ECO:0007669"/>
    <property type="project" value="UniProtKB-KW"/>
</dbReference>
<dbReference type="InterPro" id="IPR051691">
    <property type="entry name" value="Metab_Enz_Cyan_OpOx_G3PDH"/>
</dbReference>
<sequence length="364" mass="38823">MRRAETEIAVIGGGPAGLSAAAVASSLGARVTLIDENLSLGGQLIKQTHMFFGSKIHYCGVRGIDIARILEDLVQKQEVETMLDATVVGLYENMILGILKSDRFWELQAKRIIVAAGAREKMLAFPNNDLPGVYGAGAVQTLMNVYGVRPGRKVLMVGSGNIGLIVSYQLLQAGVEVAAVVEAVPTIGGYLVHASKIRRYGVEILVSHSIVEAIGEDSVEGAIIAKLDDNWNFIPGTERTLDVDTICLAVGLAPLSEVLHQSGCELVYMPELGGWVAVHDENMGTTKKGIYVAGDSSGIEEACTAMLEGRIAGADAAGSLRPEAKSEADRVKREAKLELDSFRAGPFGEQARSGKKKLFTSWVQ</sequence>
<dbReference type="PANTHER" id="PTHR42949:SF3">
    <property type="entry name" value="ANAEROBIC GLYCEROL-3-PHOSPHATE DEHYDROGENASE SUBUNIT B"/>
    <property type="match status" value="1"/>
</dbReference>
<dbReference type="InterPro" id="IPR008143">
    <property type="entry name" value="Ala_DH/PNT_CS2"/>
</dbReference>
<dbReference type="InterPro" id="IPR023753">
    <property type="entry name" value="FAD/NAD-binding_dom"/>
</dbReference>
<dbReference type="PATRIC" id="fig|1703771.3.peg.333"/>
<name>A0A0S7WH30_UNCT6</name>
<dbReference type="AlphaFoldDB" id="A0A0S7WH30"/>
<proteinExistence type="predicted"/>
<dbReference type="InterPro" id="IPR036188">
    <property type="entry name" value="FAD/NAD-bd_sf"/>
</dbReference>
<evidence type="ECO:0000313" key="4">
    <source>
        <dbReference type="Proteomes" id="UP000051124"/>
    </source>
</evidence>
<evidence type="ECO:0000313" key="3">
    <source>
        <dbReference type="EMBL" id="KPJ49448.1"/>
    </source>
</evidence>
<dbReference type="PANTHER" id="PTHR42949">
    <property type="entry name" value="ANAEROBIC GLYCEROL-3-PHOSPHATE DEHYDROGENASE SUBUNIT B"/>
    <property type="match status" value="1"/>
</dbReference>
<dbReference type="Pfam" id="PF07992">
    <property type="entry name" value="Pyr_redox_2"/>
    <property type="match status" value="1"/>
</dbReference>
<dbReference type="Gene3D" id="3.50.50.60">
    <property type="entry name" value="FAD/NAD(P)-binding domain"/>
    <property type="match status" value="2"/>
</dbReference>
<dbReference type="Proteomes" id="UP000051124">
    <property type="component" value="Unassembled WGS sequence"/>
</dbReference>
<reference evidence="3 4" key="1">
    <citation type="journal article" date="2015" name="Microbiome">
        <title>Genomic resolution of linkages in carbon, nitrogen, and sulfur cycling among widespread estuary sediment bacteria.</title>
        <authorList>
            <person name="Baker B.J."/>
            <person name="Lazar C.S."/>
            <person name="Teske A.P."/>
            <person name="Dick G.J."/>
        </authorList>
    </citation>
    <scope>NUCLEOTIDE SEQUENCE [LARGE SCALE GENOMIC DNA]</scope>
    <source>
        <strain evidence="3">DG_26</strain>
    </source>
</reference>
<gene>
    <name evidence="3" type="ORF">AMJ40_05460</name>
</gene>
<organism evidence="3 4">
    <name type="scientific">candidate division TA06 bacterium DG_26</name>
    <dbReference type="NCBI Taxonomy" id="1703771"/>
    <lineage>
        <taxon>Bacteria</taxon>
        <taxon>Bacteria division TA06</taxon>
    </lineage>
</organism>
<comment type="caution">
    <text evidence="3">The sequence shown here is derived from an EMBL/GenBank/DDBJ whole genome shotgun (WGS) entry which is preliminary data.</text>
</comment>
<dbReference type="PRINTS" id="PR00411">
    <property type="entry name" value="PNDRDTASEI"/>
</dbReference>
<dbReference type="PROSITE" id="PS00837">
    <property type="entry name" value="ALADH_PNT_2"/>
    <property type="match status" value="1"/>
</dbReference>
<evidence type="ECO:0000256" key="1">
    <source>
        <dbReference type="ARBA" id="ARBA00023002"/>
    </source>
</evidence>
<protein>
    <submittedName>
        <fullName evidence="3">Pyridine nucleotide-disulfide oxidoreductase</fullName>
    </submittedName>
</protein>
<accession>A0A0S7WH30</accession>
<keyword evidence="1" id="KW-0560">Oxidoreductase</keyword>
<dbReference type="PRINTS" id="PR00368">
    <property type="entry name" value="FADPNR"/>
</dbReference>
<feature type="domain" description="FAD/NAD(P)-binding" evidence="2">
    <location>
        <begin position="7"/>
        <end position="309"/>
    </location>
</feature>
<dbReference type="SUPFAM" id="SSF51905">
    <property type="entry name" value="FAD/NAD(P)-binding domain"/>
    <property type="match status" value="1"/>
</dbReference>
<evidence type="ECO:0000259" key="2">
    <source>
        <dbReference type="Pfam" id="PF07992"/>
    </source>
</evidence>